<dbReference type="EMBL" id="CAADIC010000028">
    <property type="protein sequence ID" value="VFR43048.1"/>
    <property type="molecule type" value="Genomic_DNA"/>
</dbReference>
<feature type="compositionally biased region" description="Basic residues" evidence="1">
    <location>
        <begin position="1"/>
        <end position="10"/>
    </location>
</feature>
<feature type="compositionally biased region" description="Low complexity" evidence="1">
    <location>
        <begin position="23"/>
        <end position="32"/>
    </location>
</feature>
<sequence>MHAQRRGFRQRRADGIGAPVVFGPAGRRAAAPRGRRGAGSRYCPWPAG</sequence>
<evidence type="ECO:0000313" key="2">
    <source>
        <dbReference type="EMBL" id="VFR43048.1"/>
    </source>
</evidence>
<dbReference type="EMBL" id="CAADIJ010000002">
    <property type="protein sequence ID" value="VFR62099.1"/>
    <property type="molecule type" value="Genomic_DNA"/>
</dbReference>
<evidence type="ECO:0000256" key="1">
    <source>
        <dbReference type="SAM" id="MobiDB-lite"/>
    </source>
</evidence>
<protein>
    <submittedName>
        <fullName evidence="4">Uncharacterized protein</fullName>
    </submittedName>
</protein>
<gene>
    <name evidence="2" type="ORF">ANDA3_2697</name>
    <name evidence="4" type="ORF">DAR2_2564</name>
    <name evidence="3" type="ORF">DAR3_2563</name>
</gene>
<name>A0A484TPL6_9ZZZZ</name>
<proteinExistence type="predicted"/>
<feature type="region of interest" description="Disordered" evidence="1">
    <location>
        <begin position="1"/>
        <end position="48"/>
    </location>
</feature>
<evidence type="ECO:0000313" key="3">
    <source>
        <dbReference type="EMBL" id="VFR62099.1"/>
    </source>
</evidence>
<dbReference type="AlphaFoldDB" id="A0A484TPL6"/>
<evidence type="ECO:0000313" key="4">
    <source>
        <dbReference type="EMBL" id="VFR76724.1"/>
    </source>
</evidence>
<accession>A0A484TPL6</accession>
<reference evidence="4" key="1">
    <citation type="submission" date="2019-03" db="EMBL/GenBank/DDBJ databases">
        <authorList>
            <person name="Danneels B."/>
        </authorList>
    </citation>
    <scope>NUCLEOTIDE SEQUENCE</scope>
</reference>
<organism evidence="4">
    <name type="scientific">plant metagenome</name>
    <dbReference type="NCBI Taxonomy" id="1297885"/>
    <lineage>
        <taxon>unclassified sequences</taxon>
        <taxon>metagenomes</taxon>
        <taxon>organismal metagenomes</taxon>
    </lineage>
</organism>
<dbReference type="EMBL" id="CAADIL010000023">
    <property type="protein sequence ID" value="VFR76724.1"/>
    <property type="molecule type" value="Genomic_DNA"/>
</dbReference>